<accession>A0ABP8MI52</accession>
<dbReference type="PANTHER" id="PTHR36452">
    <property type="entry name" value="CHROMOSOME 12, WHOLE GENOME SHOTGUN SEQUENCE"/>
    <property type="match status" value="1"/>
</dbReference>
<dbReference type="PANTHER" id="PTHR36452:SF1">
    <property type="entry name" value="DUF2461 DOMAIN-CONTAINING PROTEIN"/>
    <property type="match status" value="1"/>
</dbReference>
<protein>
    <submittedName>
        <fullName evidence="1">DUF2461 domain-containing protein</fullName>
    </submittedName>
</protein>
<dbReference type="Proteomes" id="UP001501410">
    <property type="component" value="Unassembled WGS sequence"/>
</dbReference>
<proteinExistence type="predicted"/>
<dbReference type="NCBIfam" id="TIGR02453">
    <property type="entry name" value="TIGR02453 family protein"/>
    <property type="match status" value="1"/>
</dbReference>
<sequence length="221" mass="25233">MLQKATADFLVQLDKNNNKPWFDANRSSYETAKKDFEQFIDAVLREAETLIPELTGRKAKDAIFRIYKDVRFAKDKTPYKNNMGAGFGKFEKNKMNAAGYYIHFQPGACFVGGGLWMPDASGLKAIRQEIDYNWAAFQSIVGKASFKKMFGTLDQDQKLKTLPKGYDADNPAIEYLKLKSFTVGRPLQEEEFYKKNAVKMILDSIKEMKPFVDFLNTAVEV</sequence>
<dbReference type="Pfam" id="PF09365">
    <property type="entry name" value="DUF2461"/>
    <property type="match status" value="1"/>
</dbReference>
<dbReference type="RefSeq" id="WP_344822028.1">
    <property type="nucleotide sequence ID" value="NZ_BAABEZ010000002.1"/>
</dbReference>
<dbReference type="EMBL" id="BAABEZ010000002">
    <property type="protein sequence ID" value="GAA4449347.1"/>
    <property type="molecule type" value="Genomic_DNA"/>
</dbReference>
<comment type="caution">
    <text evidence="1">The sequence shown here is derived from an EMBL/GenBank/DDBJ whole genome shotgun (WGS) entry which is preliminary data.</text>
</comment>
<reference evidence="2" key="1">
    <citation type="journal article" date="2019" name="Int. J. Syst. Evol. Microbiol.">
        <title>The Global Catalogue of Microorganisms (GCM) 10K type strain sequencing project: providing services to taxonomists for standard genome sequencing and annotation.</title>
        <authorList>
            <consortium name="The Broad Institute Genomics Platform"/>
            <consortium name="The Broad Institute Genome Sequencing Center for Infectious Disease"/>
            <person name="Wu L."/>
            <person name="Ma J."/>
        </authorList>
    </citation>
    <scope>NUCLEOTIDE SEQUENCE [LARGE SCALE GENOMIC DNA]</scope>
    <source>
        <strain evidence="2">JCM 31921</strain>
    </source>
</reference>
<organism evidence="1 2">
    <name type="scientific">Rurimicrobium arvi</name>
    <dbReference type="NCBI Taxonomy" id="2049916"/>
    <lineage>
        <taxon>Bacteria</taxon>
        <taxon>Pseudomonadati</taxon>
        <taxon>Bacteroidota</taxon>
        <taxon>Chitinophagia</taxon>
        <taxon>Chitinophagales</taxon>
        <taxon>Chitinophagaceae</taxon>
        <taxon>Rurimicrobium</taxon>
    </lineage>
</organism>
<evidence type="ECO:0000313" key="1">
    <source>
        <dbReference type="EMBL" id="GAA4449347.1"/>
    </source>
</evidence>
<dbReference type="PIRSF" id="PIRSF028451">
    <property type="entry name" value="UCP028451"/>
    <property type="match status" value="1"/>
</dbReference>
<gene>
    <name evidence="1" type="ORF">GCM10023092_03290</name>
</gene>
<keyword evidence="2" id="KW-1185">Reference proteome</keyword>
<evidence type="ECO:0000313" key="2">
    <source>
        <dbReference type="Proteomes" id="UP001501410"/>
    </source>
</evidence>
<dbReference type="InterPro" id="IPR012808">
    <property type="entry name" value="CHP02453"/>
</dbReference>
<name>A0ABP8MI52_9BACT</name>
<dbReference type="InterPro" id="IPR015996">
    <property type="entry name" value="UCP028451"/>
</dbReference>